<evidence type="ECO:0000313" key="1">
    <source>
        <dbReference type="EMBL" id="UPK94583.1"/>
    </source>
</evidence>
<sequence length="168" mass="18447">MASEPMSRVKVEASDIKVEMRDRDATSHTISSDPSDLKDELLQAIENIQVDGTFASSSAVNRLSAGVFVQGVDDIATPLSEFQACQMIAKAHQAPYGKGSDTIVDTSVRNTWELDPSQLKLRDPTWTAQLQILCKQVAKTLGINGTIKAELYKMLIYEKGAMFKAHTE</sequence>
<dbReference type="EMBL" id="CP090033">
    <property type="protein sequence ID" value="UPK94583.1"/>
    <property type="molecule type" value="Genomic_DNA"/>
</dbReference>
<evidence type="ECO:0000313" key="2">
    <source>
        <dbReference type="Proteomes" id="UP000830768"/>
    </source>
</evidence>
<organism evidence="1 2">
    <name type="scientific">Fusarium solani subsp. cucurbitae</name>
    <name type="common">Neocosmosporum cucurbitae</name>
    <dbReference type="NCBI Taxonomy" id="2747967"/>
    <lineage>
        <taxon>Eukaryota</taxon>
        <taxon>Fungi</taxon>
        <taxon>Dikarya</taxon>
        <taxon>Ascomycota</taxon>
        <taxon>Pezizomycotina</taxon>
        <taxon>Sordariomycetes</taxon>
        <taxon>Hypocreomycetidae</taxon>
        <taxon>Hypocreales</taxon>
        <taxon>Nectriaceae</taxon>
        <taxon>Fusarium</taxon>
        <taxon>Fusarium solani species complex</taxon>
    </lineage>
</organism>
<name>A0ACD3Z009_FUSSC</name>
<gene>
    <name evidence="1" type="ORF">LCI18_005518</name>
</gene>
<accession>A0ACD3Z009</accession>
<protein>
    <submittedName>
        <fullName evidence="1">Uncharacterized protein</fullName>
    </submittedName>
</protein>
<reference evidence="1" key="1">
    <citation type="submission" date="2021-11" db="EMBL/GenBank/DDBJ databases">
        <title>Fusarium solani-melongenae Genome sequencing and assembly.</title>
        <authorList>
            <person name="Xie S."/>
            <person name="Huang L."/>
            <person name="Zhang X."/>
        </authorList>
    </citation>
    <scope>NUCLEOTIDE SEQUENCE</scope>
    <source>
        <strain evidence="1">CRI 24-3</strain>
    </source>
</reference>
<proteinExistence type="predicted"/>
<keyword evidence="2" id="KW-1185">Reference proteome</keyword>
<dbReference type="Proteomes" id="UP000830768">
    <property type="component" value="Chromosome 4"/>
</dbReference>